<feature type="region of interest" description="Disordered" evidence="1">
    <location>
        <begin position="1"/>
        <end position="26"/>
    </location>
</feature>
<sequence length="62" mass="6938">DNIDETGSDYTEAPDTSAESDIHDSHFGMNFCQRNVPLEVKTPPVKFSRAGRNIKPPTRYSP</sequence>
<keyword evidence="3" id="KW-1185">Reference proteome</keyword>
<evidence type="ECO:0000313" key="2">
    <source>
        <dbReference type="EMBL" id="KAL3855556.1"/>
    </source>
</evidence>
<dbReference type="EMBL" id="JBJQND010000014">
    <property type="protein sequence ID" value="KAL3855556.1"/>
    <property type="molecule type" value="Genomic_DNA"/>
</dbReference>
<gene>
    <name evidence="2" type="ORF">ACJMK2_014763</name>
</gene>
<reference evidence="2 3" key="1">
    <citation type="submission" date="2024-11" db="EMBL/GenBank/DDBJ databases">
        <title>Chromosome-level genome assembly of the freshwater bivalve Anodonta woodiana.</title>
        <authorList>
            <person name="Chen X."/>
        </authorList>
    </citation>
    <scope>NUCLEOTIDE SEQUENCE [LARGE SCALE GENOMIC DNA]</scope>
    <source>
        <strain evidence="2">MN2024</strain>
        <tissue evidence="2">Gills</tissue>
    </source>
</reference>
<dbReference type="AlphaFoldDB" id="A0ABD3V3L0"/>
<protein>
    <submittedName>
        <fullName evidence="2">Uncharacterized protein</fullName>
    </submittedName>
</protein>
<name>A0ABD3V3L0_SINWO</name>
<evidence type="ECO:0000313" key="3">
    <source>
        <dbReference type="Proteomes" id="UP001634394"/>
    </source>
</evidence>
<dbReference type="Proteomes" id="UP001634394">
    <property type="component" value="Unassembled WGS sequence"/>
</dbReference>
<organism evidence="2 3">
    <name type="scientific">Sinanodonta woodiana</name>
    <name type="common">Chinese pond mussel</name>
    <name type="synonym">Anodonta woodiana</name>
    <dbReference type="NCBI Taxonomy" id="1069815"/>
    <lineage>
        <taxon>Eukaryota</taxon>
        <taxon>Metazoa</taxon>
        <taxon>Spiralia</taxon>
        <taxon>Lophotrochozoa</taxon>
        <taxon>Mollusca</taxon>
        <taxon>Bivalvia</taxon>
        <taxon>Autobranchia</taxon>
        <taxon>Heteroconchia</taxon>
        <taxon>Palaeoheterodonta</taxon>
        <taxon>Unionida</taxon>
        <taxon>Unionoidea</taxon>
        <taxon>Unionidae</taxon>
        <taxon>Unioninae</taxon>
        <taxon>Sinanodonta</taxon>
    </lineage>
</organism>
<proteinExistence type="predicted"/>
<feature type="region of interest" description="Disordered" evidence="1">
    <location>
        <begin position="43"/>
        <end position="62"/>
    </location>
</feature>
<evidence type="ECO:0000256" key="1">
    <source>
        <dbReference type="SAM" id="MobiDB-lite"/>
    </source>
</evidence>
<accession>A0ABD3V3L0</accession>
<feature type="non-terminal residue" evidence="2">
    <location>
        <position position="1"/>
    </location>
</feature>
<comment type="caution">
    <text evidence="2">The sequence shown here is derived from an EMBL/GenBank/DDBJ whole genome shotgun (WGS) entry which is preliminary data.</text>
</comment>